<dbReference type="EMBL" id="CP016809">
    <property type="protein sequence ID" value="ANY75402.1"/>
    <property type="molecule type" value="Genomic_DNA"/>
</dbReference>
<gene>
    <name evidence="2" type="ORF">BBD40_11465</name>
    <name evidence="1" type="ORF">BBD41_24085</name>
</gene>
<dbReference type="EMBL" id="MRVI01000001">
    <property type="protein sequence ID" value="OOC62428.1"/>
    <property type="molecule type" value="Genomic_DNA"/>
</dbReference>
<sequence>MTKRVSESRNMYEDFVVETDILFFKTGSHGLVSFHGRNYNIKKRMTADNIHTLVSGKQFYYVGGNCYVNIDKVTDVEQGIVYFGEKAPSAKHLRIPRWKQEPLKRLVAEARQPVL</sequence>
<dbReference type="OrthoDB" id="2613016at2"/>
<dbReference type="Gene3D" id="2.40.50.1020">
    <property type="entry name" value="LytTr DNA-binding domain"/>
    <property type="match status" value="1"/>
</dbReference>
<protein>
    <recommendedName>
        <fullName evidence="4">HTH LytTR-type domain-containing protein</fullName>
    </recommendedName>
</protein>
<evidence type="ECO:0000313" key="2">
    <source>
        <dbReference type="EMBL" id="OOC62428.1"/>
    </source>
</evidence>
<dbReference type="Proteomes" id="UP000189059">
    <property type="component" value="Unassembled WGS sequence"/>
</dbReference>
<proteinExistence type="predicted"/>
<evidence type="ECO:0008006" key="4">
    <source>
        <dbReference type="Google" id="ProtNLM"/>
    </source>
</evidence>
<evidence type="ECO:0000313" key="1">
    <source>
        <dbReference type="EMBL" id="ANY75402.1"/>
    </source>
</evidence>
<keyword evidence="3" id="KW-1185">Reference proteome</keyword>
<dbReference type="KEGG" id="pib:BBD41_24085"/>
<accession>A0A1B2E678</accession>
<reference evidence="1" key="1">
    <citation type="submission" date="2016-08" db="EMBL/GenBank/DDBJ databases">
        <title>Complete Genome Seqeunce of Paenibacillus sp. nov. IHBB 9852 from high altitute lake of Indian trans-Himalayas.</title>
        <authorList>
            <person name="Kiran S."/>
            <person name="Swarnkar M.K."/>
            <person name="Rana A."/>
            <person name="Tewari R."/>
            <person name="Gulati A."/>
        </authorList>
    </citation>
    <scope>NUCLEOTIDE SEQUENCE [LARGE SCALE GENOMIC DNA]</scope>
    <source>
        <strain evidence="1">IHBB 9852</strain>
    </source>
</reference>
<reference evidence="2 3" key="2">
    <citation type="submission" date="2016-12" db="EMBL/GenBank/DDBJ databases">
        <title>Genome sequencing and description of Paenibacillus sp. nov. from high altitude lake in the Indian Trans- Himalayas.</title>
        <authorList>
            <person name="Kiran S."/>
            <person name="Swarnkar M.K."/>
            <person name="Rana A."/>
            <person name="Tewari R."/>
            <person name="Gulati A."/>
        </authorList>
    </citation>
    <scope>NUCLEOTIDE SEQUENCE [LARGE SCALE GENOMIC DNA]</scope>
    <source>
        <strain evidence="2 3">IHBB 9951</strain>
    </source>
</reference>
<dbReference type="RefSeq" id="WP_077567208.1">
    <property type="nucleotide sequence ID" value="NZ_CP016809.1"/>
</dbReference>
<dbReference type="AlphaFoldDB" id="A0A1B2E678"/>
<organism evidence="1">
    <name type="scientific">Paenibacillus ihbetae</name>
    <dbReference type="NCBI Taxonomy" id="1870820"/>
    <lineage>
        <taxon>Bacteria</taxon>
        <taxon>Bacillati</taxon>
        <taxon>Bacillota</taxon>
        <taxon>Bacilli</taxon>
        <taxon>Bacillales</taxon>
        <taxon>Paenibacillaceae</taxon>
        <taxon>Paenibacillus</taxon>
    </lineage>
</organism>
<dbReference type="GeneID" id="48311377"/>
<evidence type="ECO:0000313" key="3">
    <source>
        <dbReference type="Proteomes" id="UP000189059"/>
    </source>
</evidence>
<name>A0A1B2E678_9BACL</name>